<sequence>MLPCCYRSITYKEQEDLTLRPHCCLPCSCLPYSCLPCS</sequence>
<dbReference type="AlphaFoldDB" id="A6K2R2"/>
<organism evidence="1 2">
    <name type="scientific">Rattus norvegicus</name>
    <name type="common">Rat</name>
    <dbReference type="NCBI Taxonomy" id="10116"/>
    <lineage>
        <taxon>Eukaryota</taxon>
        <taxon>Metazoa</taxon>
        <taxon>Chordata</taxon>
        <taxon>Craniata</taxon>
        <taxon>Vertebrata</taxon>
        <taxon>Euteleostomi</taxon>
        <taxon>Mammalia</taxon>
        <taxon>Eutheria</taxon>
        <taxon>Euarchontoglires</taxon>
        <taxon>Glires</taxon>
        <taxon>Rodentia</taxon>
        <taxon>Myomorpha</taxon>
        <taxon>Muroidea</taxon>
        <taxon>Muridae</taxon>
        <taxon>Murinae</taxon>
        <taxon>Rattus</taxon>
    </lineage>
</organism>
<reference evidence="1 2" key="1">
    <citation type="submission" date="2005-09" db="EMBL/GenBank/DDBJ databases">
        <authorList>
            <person name="Mural R.J."/>
            <person name="Li P.W."/>
            <person name="Adams M.D."/>
            <person name="Amanatides P.G."/>
            <person name="Baden-Tillson H."/>
            <person name="Barnstead M."/>
            <person name="Chin S.H."/>
            <person name="Dew I."/>
            <person name="Evans C.A."/>
            <person name="Ferriera S."/>
            <person name="Flanigan M."/>
            <person name="Fosler C."/>
            <person name="Glodek A."/>
            <person name="Gu Z."/>
            <person name="Holt R.A."/>
            <person name="Jennings D."/>
            <person name="Kraft C.L."/>
            <person name="Lu F."/>
            <person name="Nguyen T."/>
            <person name="Nusskern D.R."/>
            <person name="Pfannkoch C.M."/>
            <person name="Sitter C."/>
            <person name="Sutton G.G."/>
            <person name="Venter J.C."/>
            <person name="Wang Z."/>
            <person name="Woodage T."/>
            <person name="Zheng X.H."/>
            <person name="Zhong F."/>
        </authorList>
    </citation>
    <scope>NUCLEOTIDE SEQUENCE [LARGE SCALE GENOMIC DNA]</scope>
    <source>
        <strain>BN</strain>
        <strain evidence="2">Sprague-Dawley</strain>
    </source>
</reference>
<proteinExistence type="predicted"/>
<name>A6K2R2_RAT</name>
<gene>
    <name evidence="1" type="ORF">rCG_51868</name>
</gene>
<dbReference type="Proteomes" id="UP000234681">
    <property type="component" value="Chromosome 2"/>
</dbReference>
<evidence type="ECO:0000313" key="2">
    <source>
        <dbReference type="Proteomes" id="UP000234681"/>
    </source>
</evidence>
<accession>A6K2R2</accession>
<evidence type="ECO:0000313" key="1">
    <source>
        <dbReference type="EMBL" id="EDL85788.1"/>
    </source>
</evidence>
<protein>
    <submittedName>
        <fullName evidence="1">RCG51868</fullName>
    </submittedName>
</protein>
<dbReference type="EMBL" id="CH474015">
    <property type="protein sequence ID" value="EDL85788.1"/>
    <property type="molecule type" value="Genomic_DNA"/>
</dbReference>